<dbReference type="GO" id="GO:0016020">
    <property type="term" value="C:membrane"/>
    <property type="evidence" value="ECO:0007669"/>
    <property type="project" value="UniProtKB-SubCell"/>
</dbReference>
<keyword evidence="7" id="KW-1133">Transmembrane helix</keyword>
<dbReference type="PANTHER" id="PTHR42837">
    <property type="entry name" value="REGULATOR OF SIGMA-E PROTEASE RSEP"/>
    <property type="match status" value="1"/>
</dbReference>
<dbReference type="PANTHER" id="PTHR42837:SF2">
    <property type="entry name" value="MEMBRANE METALLOPROTEASE ARASP2, CHLOROPLASTIC-RELATED"/>
    <property type="match status" value="1"/>
</dbReference>
<evidence type="ECO:0000256" key="8">
    <source>
        <dbReference type="ARBA" id="ARBA00023049"/>
    </source>
</evidence>
<dbReference type="SUPFAM" id="SSF50156">
    <property type="entry name" value="PDZ domain-like"/>
    <property type="match status" value="1"/>
</dbReference>
<dbReference type="Pfam" id="PF02163">
    <property type="entry name" value="Peptidase_M50"/>
    <property type="match status" value="1"/>
</dbReference>
<evidence type="ECO:0000256" key="2">
    <source>
        <dbReference type="ARBA" id="ARBA00004141"/>
    </source>
</evidence>
<dbReference type="InterPro" id="IPR036034">
    <property type="entry name" value="PDZ_sf"/>
</dbReference>
<evidence type="ECO:0000256" key="6">
    <source>
        <dbReference type="ARBA" id="ARBA00022833"/>
    </source>
</evidence>
<evidence type="ECO:0000259" key="10">
    <source>
        <dbReference type="Pfam" id="PF02163"/>
    </source>
</evidence>
<evidence type="ECO:0000313" key="11">
    <source>
        <dbReference type="EMBL" id="VAW32973.1"/>
    </source>
</evidence>
<evidence type="ECO:0000256" key="7">
    <source>
        <dbReference type="ARBA" id="ARBA00022989"/>
    </source>
</evidence>
<keyword evidence="4" id="KW-0812">Transmembrane</keyword>
<sequence length="370" mass="38823">MSILIFALVLVVLILVHELGHFFAAKLTGMRVDEFGLGYPPRAKLLTTRGDTKYTLNWIPFGGFVRIFGEDSVGVDSEGNPQQKSRAFTEKSRIAQAFVLVAGITMNLILAWVLLTGALMVGTPRALSPSEVSQASNVRLVVGEVLHGSPASIAGITPGDFIIRASSGSAVWVGSNPKAFTDFVAKSDGAPLRLAVVHDGTTRVITAKPKQHVISYDGSRYAIGIGIAPVGVLALPFFSAIKQGTALTWELTRSTAVGLAQFFAHAVTLTANLSEVSGPVGIASAVGTAATQGTGSLFSLVALISINLALINLIPIPALDGGRLLFVLIEAVSRKSIKPSVAQTINAIGFAFIVILMVVVTAHDIFRLVG</sequence>
<keyword evidence="8 11" id="KW-0482">Metalloprotease</keyword>
<comment type="subcellular location">
    <subcellularLocation>
        <location evidence="2">Membrane</location>
        <topology evidence="2">Multi-pass membrane protein</topology>
    </subcellularLocation>
</comment>
<dbReference type="InterPro" id="IPR008915">
    <property type="entry name" value="Peptidase_M50"/>
</dbReference>
<keyword evidence="6" id="KW-0862">Zinc</keyword>
<proteinExistence type="predicted"/>
<accession>A0A3B0UXW7</accession>
<dbReference type="Gene3D" id="2.30.42.10">
    <property type="match status" value="1"/>
</dbReference>
<evidence type="ECO:0000256" key="5">
    <source>
        <dbReference type="ARBA" id="ARBA00022801"/>
    </source>
</evidence>
<keyword evidence="3 11" id="KW-0645">Protease</keyword>
<dbReference type="GO" id="GO:0004222">
    <property type="term" value="F:metalloendopeptidase activity"/>
    <property type="evidence" value="ECO:0007669"/>
    <property type="project" value="InterPro"/>
</dbReference>
<dbReference type="EMBL" id="UOEV01000074">
    <property type="protein sequence ID" value="VAW32973.1"/>
    <property type="molecule type" value="Genomic_DNA"/>
</dbReference>
<protein>
    <submittedName>
        <fullName evidence="11">Membrane-associated zinc metalloprotease</fullName>
    </submittedName>
</protein>
<dbReference type="GO" id="GO:0006508">
    <property type="term" value="P:proteolysis"/>
    <property type="evidence" value="ECO:0007669"/>
    <property type="project" value="UniProtKB-KW"/>
</dbReference>
<feature type="domain" description="Peptidase M50" evidence="10">
    <location>
        <begin position="6"/>
        <end position="356"/>
    </location>
</feature>
<dbReference type="InterPro" id="IPR004387">
    <property type="entry name" value="Pept_M50_Zn"/>
</dbReference>
<reference evidence="11" key="1">
    <citation type="submission" date="2018-06" db="EMBL/GenBank/DDBJ databases">
        <authorList>
            <person name="Zhirakovskaya E."/>
        </authorList>
    </citation>
    <scope>NUCLEOTIDE SEQUENCE</scope>
</reference>
<organism evidence="11">
    <name type="scientific">hydrothermal vent metagenome</name>
    <dbReference type="NCBI Taxonomy" id="652676"/>
    <lineage>
        <taxon>unclassified sequences</taxon>
        <taxon>metagenomes</taxon>
        <taxon>ecological metagenomes</taxon>
    </lineage>
</organism>
<evidence type="ECO:0000256" key="3">
    <source>
        <dbReference type="ARBA" id="ARBA00022670"/>
    </source>
</evidence>
<gene>
    <name evidence="11" type="ORF">MNBD_CPR01-383</name>
</gene>
<evidence type="ECO:0000256" key="9">
    <source>
        <dbReference type="ARBA" id="ARBA00023136"/>
    </source>
</evidence>
<name>A0A3B0UXW7_9ZZZZ</name>
<keyword evidence="5" id="KW-0378">Hydrolase</keyword>
<dbReference type="AlphaFoldDB" id="A0A3B0UXW7"/>
<evidence type="ECO:0000256" key="4">
    <source>
        <dbReference type="ARBA" id="ARBA00022692"/>
    </source>
</evidence>
<dbReference type="CDD" id="cd06163">
    <property type="entry name" value="S2P-M50_PDZ_RseP-like"/>
    <property type="match status" value="1"/>
</dbReference>
<comment type="cofactor">
    <cofactor evidence="1">
        <name>Zn(2+)</name>
        <dbReference type="ChEBI" id="CHEBI:29105"/>
    </cofactor>
</comment>
<keyword evidence="9" id="KW-0472">Membrane</keyword>
<evidence type="ECO:0000256" key="1">
    <source>
        <dbReference type="ARBA" id="ARBA00001947"/>
    </source>
</evidence>